<evidence type="ECO:0000313" key="3">
    <source>
        <dbReference type="Proteomes" id="UP000006701"/>
    </source>
</evidence>
<dbReference type="OMA" id="TMGFRSQ"/>
<feature type="region of interest" description="Disordered" evidence="1">
    <location>
        <begin position="103"/>
        <end position="234"/>
    </location>
</feature>
<proteinExistence type="predicted"/>
<evidence type="ECO:0000313" key="2">
    <source>
        <dbReference type="EMBL" id="EAW12740.1"/>
    </source>
</evidence>
<dbReference type="AlphaFoldDB" id="A1CAH2"/>
<evidence type="ECO:0000256" key="1">
    <source>
        <dbReference type="SAM" id="MobiDB-lite"/>
    </source>
</evidence>
<accession>A1CAH2</accession>
<feature type="region of interest" description="Disordered" evidence="1">
    <location>
        <begin position="351"/>
        <end position="371"/>
    </location>
</feature>
<feature type="compositionally biased region" description="Polar residues" evidence="1">
    <location>
        <begin position="193"/>
        <end position="207"/>
    </location>
</feature>
<sequence>MEQLPEGLLSTAARVPLVMDDSMPVDVLDITSLWKAYSVKPSALDGNLGYRLENFFWRIGSNDCLRDSLPGAAVAKLFMRISESSVPKTLELQDQDMAIRKNKSEEQLSLQRDAPPDQGPPLHSILKKPNTAPKDTTNSARLLVAGDDRPAAPVSPVKDVSISRHSHKKTHFVTGKAAKSSKRRPVITRRKSSQPNISTKAVHSQSPKRMLSSRKAPKHVRPEDEDEDEDEERLWSISRCSSPDLEDCMALPQHIADRQPEKPRELPEEFVTNLKVLLSLRPRKASWKTAPLTMGFRSQVPNRFRDIRYLYIQNYMPRPPSIVNAEFRAHFLEKMREEQVELASLLDKEKLQQQQQQSFNTEGTSPDPTDFSGTFGVLNSDASTAPTTTPHMSIPGQFCGNPIGLDNGFLDVSGGIPRSFFHHTPLPLPRLSSQLGMMIEESRRSNSLEYHRPDPSETIGPQRLSRSYIDTLVEWNIKWLPSTPSSWGS</sequence>
<feature type="compositionally biased region" description="Basic residues" evidence="1">
    <location>
        <begin position="179"/>
        <end position="192"/>
    </location>
</feature>
<feature type="compositionally biased region" description="Acidic residues" evidence="1">
    <location>
        <begin position="223"/>
        <end position="232"/>
    </location>
</feature>
<name>A1CAH2_ASPCL</name>
<evidence type="ECO:0008006" key="4">
    <source>
        <dbReference type="Google" id="ProtNLM"/>
    </source>
</evidence>
<dbReference type="STRING" id="344612.A1CAH2"/>
<dbReference type="OrthoDB" id="5424234at2759"/>
<gene>
    <name evidence="2" type="ORF">ACLA_011670</name>
</gene>
<protein>
    <recommendedName>
        <fullName evidence="4">Nitrogen regulatory protein areA GATA-like domain-containing protein</fullName>
    </recommendedName>
</protein>
<dbReference type="HOGENOM" id="CLU_598480_0_0_1"/>
<dbReference type="Proteomes" id="UP000006701">
    <property type="component" value="Unassembled WGS sequence"/>
</dbReference>
<keyword evidence="3" id="KW-1185">Reference proteome</keyword>
<dbReference type="KEGG" id="act:ACLA_011670"/>
<dbReference type="RefSeq" id="XP_001274166.1">
    <property type="nucleotide sequence ID" value="XM_001274165.1"/>
</dbReference>
<organism evidence="2 3">
    <name type="scientific">Aspergillus clavatus (strain ATCC 1007 / CBS 513.65 / DSM 816 / NCTC 3887 / NRRL 1 / QM 1276 / 107)</name>
    <dbReference type="NCBI Taxonomy" id="344612"/>
    <lineage>
        <taxon>Eukaryota</taxon>
        <taxon>Fungi</taxon>
        <taxon>Dikarya</taxon>
        <taxon>Ascomycota</taxon>
        <taxon>Pezizomycotina</taxon>
        <taxon>Eurotiomycetes</taxon>
        <taxon>Eurotiomycetidae</taxon>
        <taxon>Eurotiales</taxon>
        <taxon>Aspergillaceae</taxon>
        <taxon>Aspergillus</taxon>
        <taxon>Aspergillus subgen. Fumigati</taxon>
    </lineage>
</organism>
<dbReference type="EMBL" id="DS027049">
    <property type="protein sequence ID" value="EAW12740.1"/>
    <property type="molecule type" value="Genomic_DNA"/>
</dbReference>
<feature type="compositionally biased region" description="Polar residues" evidence="1">
    <location>
        <begin position="358"/>
        <end position="367"/>
    </location>
</feature>
<dbReference type="VEuPathDB" id="FungiDB:ACLA_011670"/>
<reference evidence="2 3" key="1">
    <citation type="journal article" date="2008" name="PLoS Genet.">
        <title>Genomic islands in the pathogenic filamentous fungus Aspergillus fumigatus.</title>
        <authorList>
            <person name="Fedorova N.D."/>
            <person name="Khaldi N."/>
            <person name="Joardar V.S."/>
            <person name="Maiti R."/>
            <person name="Amedeo P."/>
            <person name="Anderson M.J."/>
            <person name="Crabtree J."/>
            <person name="Silva J.C."/>
            <person name="Badger J.H."/>
            <person name="Albarraq A."/>
            <person name="Angiuoli S."/>
            <person name="Bussey H."/>
            <person name="Bowyer P."/>
            <person name="Cotty P.J."/>
            <person name="Dyer P.S."/>
            <person name="Egan A."/>
            <person name="Galens K."/>
            <person name="Fraser-Liggett C.M."/>
            <person name="Haas B.J."/>
            <person name="Inman J.M."/>
            <person name="Kent R."/>
            <person name="Lemieux S."/>
            <person name="Malavazi I."/>
            <person name="Orvis J."/>
            <person name="Roemer T."/>
            <person name="Ronning C.M."/>
            <person name="Sundaram J.P."/>
            <person name="Sutton G."/>
            <person name="Turner G."/>
            <person name="Venter J.C."/>
            <person name="White O.R."/>
            <person name="Whitty B.R."/>
            <person name="Youngman P."/>
            <person name="Wolfe K.H."/>
            <person name="Goldman G.H."/>
            <person name="Wortman J.R."/>
            <person name="Jiang B."/>
            <person name="Denning D.W."/>
            <person name="Nierman W.C."/>
        </authorList>
    </citation>
    <scope>NUCLEOTIDE SEQUENCE [LARGE SCALE GENOMIC DNA]</scope>
    <source>
        <strain evidence="3">ATCC 1007 / CBS 513.65 / DSM 816 / NCTC 3887 / NRRL 1</strain>
    </source>
</reference>
<dbReference type="GeneID" id="4706651"/>